<proteinExistence type="predicted"/>
<evidence type="ECO:0000313" key="3">
    <source>
        <dbReference type="EMBL" id="TNC27260.1"/>
    </source>
</evidence>
<reference evidence="3 4" key="1">
    <citation type="submission" date="2019-06" db="EMBL/GenBank/DDBJ databases">
        <title>Amycolatopsis alkalitolerans sp. nov., isolated from Gastrodia elata Blume.</title>
        <authorList>
            <person name="Narsing Rao M.P."/>
            <person name="Li W.J."/>
        </authorList>
    </citation>
    <scope>NUCLEOTIDE SEQUENCE [LARGE SCALE GENOMIC DNA]</scope>
    <source>
        <strain evidence="3 4">SYSUP0005</strain>
    </source>
</reference>
<feature type="transmembrane region" description="Helical" evidence="1">
    <location>
        <begin position="675"/>
        <end position="695"/>
    </location>
</feature>
<sequence>MKRFAAVMSVAILIVLLAPLSAGAQPATDAPTRLRLDVTQMNPRTVTSTSTTLTVNGTVTNTGDRRISDLQVRLELGEKLGTERRVRSAMSGNPAAAMSSTKFLDVEPGTLEPGQTGQLNITVRLDGSANGLHVSGPGSYPLLVNVNGTPDYGGAARLASLSLLLPVLGAPGRTDAQPPSRPAEVTVLWPITDTRPRIVAAPFNGRVVLGDDILAGELRPGGRLDALVSSALAAQDDPRLRRALCYAVDPDLLDTVDAMSHGYDVRTPTGNVPGSGAEAAKAWLASLRRLVANQCVVQLPYADADLSALAGVRGGDLMNYALNTSQHVQQLIGAQPLPGVLWANGPLDSAALGSLQANGINTLITDPADLSSGSAGAGVTIKGTSLRGQPVDSLVSTGLAGVSGGSASTPPDDPAVGAQNGLAALAYRGMTGGGGSVLVAPPRRWSLPEAELSQLLQSLGELLDRQFLSAASLPQLLRTAPSGSASMNYTAEDVAAATPAQVTDSMSTVESTMADLRAAMAVDPAAQVDPDQLLMPLRYALVRNCSTAWQGSGDAAEVSANDSRTELRALLGQVTVDTPAVPISLASGSAPLPVFLSNTLPVQVAVRITLSNSNGLRTGDIGDQWLPAGLSANRKVTIPAEALRAGRFSITVALTTPDGTPLGNPARFELRSNQYGWVTLVLTIAGGVALVLLSGRQIYRRIRARNGG</sequence>
<dbReference type="RefSeq" id="WP_139096223.1">
    <property type="nucleotide sequence ID" value="NZ_VDFW01000006.1"/>
</dbReference>
<comment type="caution">
    <text evidence="3">The sequence shown here is derived from an EMBL/GenBank/DDBJ whole genome shotgun (WGS) entry which is preliminary data.</text>
</comment>
<evidence type="ECO:0008006" key="5">
    <source>
        <dbReference type="Google" id="ProtNLM"/>
    </source>
</evidence>
<keyword evidence="1" id="KW-0812">Transmembrane</keyword>
<dbReference type="EMBL" id="VDFW01000006">
    <property type="protein sequence ID" value="TNC27260.1"/>
    <property type="molecule type" value="Genomic_DNA"/>
</dbReference>
<keyword evidence="4" id="KW-1185">Reference proteome</keyword>
<evidence type="ECO:0000256" key="2">
    <source>
        <dbReference type="SAM" id="SignalP"/>
    </source>
</evidence>
<name>A0A5C4M2I3_9PSEU</name>
<feature type="chain" id="PRO_5022755323" description="Glycoprotein" evidence="2">
    <location>
        <begin position="25"/>
        <end position="708"/>
    </location>
</feature>
<gene>
    <name evidence="3" type="ORF">FG385_09230</name>
</gene>
<accession>A0A5C4M2I3</accession>
<dbReference type="InterPro" id="IPR046112">
    <property type="entry name" value="DUF6049"/>
</dbReference>
<dbReference type="Proteomes" id="UP000305546">
    <property type="component" value="Unassembled WGS sequence"/>
</dbReference>
<organism evidence="3 4">
    <name type="scientific">Amycolatopsis alkalitolerans</name>
    <dbReference type="NCBI Taxonomy" id="2547244"/>
    <lineage>
        <taxon>Bacteria</taxon>
        <taxon>Bacillati</taxon>
        <taxon>Actinomycetota</taxon>
        <taxon>Actinomycetes</taxon>
        <taxon>Pseudonocardiales</taxon>
        <taxon>Pseudonocardiaceae</taxon>
        <taxon>Amycolatopsis</taxon>
    </lineage>
</organism>
<evidence type="ECO:0000313" key="4">
    <source>
        <dbReference type="Proteomes" id="UP000305546"/>
    </source>
</evidence>
<dbReference type="OrthoDB" id="3797035at2"/>
<evidence type="ECO:0000256" key="1">
    <source>
        <dbReference type="SAM" id="Phobius"/>
    </source>
</evidence>
<feature type="signal peptide" evidence="2">
    <location>
        <begin position="1"/>
        <end position="24"/>
    </location>
</feature>
<keyword evidence="1" id="KW-1133">Transmembrane helix</keyword>
<dbReference type="Pfam" id="PF19516">
    <property type="entry name" value="DUF6049"/>
    <property type="match status" value="1"/>
</dbReference>
<protein>
    <recommendedName>
        <fullName evidence="5">Glycoprotein</fullName>
    </recommendedName>
</protein>
<dbReference type="AlphaFoldDB" id="A0A5C4M2I3"/>
<keyword evidence="1" id="KW-0472">Membrane</keyword>
<keyword evidence="2" id="KW-0732">Signal</keyword>